<name>A0A172TP45_9BACL</name>
<dbReference type="RefSeq" id="WP_068611048.1">
    <property type="nucleotide sequence ID" value="NZ_CP011388.1"/>
</dbReference>
<evidence type="ECO:0000259" key="3">
    <source>
        <dbReference type="Pfam" id="PF01551"/>
    </source>
</evidence>
<dbReference type="Gene3D" id="2.70.70.10">
    <property type="entry name" value="Glucose Permease (Domain IIA)"/>
    <property type="match status" value="1"/>
</dbReference>
<accession>A0A172TP45</accession>
<proteinExistence type="predicted"/>
<organism evidence="4 5">
    <name type="scientific">Paenibacillus swuensis</name>
    <dbReference type="NCBI Taxonomy" id="1178515"/>
    <lineage>
        <taxon>Bacteria</taxon>
        <taxon>Bacillati</taxon>
        <taxon>Bacillota</taxon>
        <taxon>Bacilli</taxon>
        <taxon>Bacillales</taxon>
        <taxon>Paenibacillaceae</taxon>
        <taxon>Paenibacillus</taxon>
    </lineage>
</organism>
<feature type="transmembrane region" description="Helical" evidence="2">
    <location>
        <begin position="36"/>
        <end position="56"/>
    </location>
</feature>
<evidence type="ECO:0000313" key="5">
    <source>
        <dbReference type="Proteomes" id="UP000076927"/>
    </source>
</evidence>
<dbReference type="AlphaFoldDB" id="A0A172TP45"/>
<feature type="compositionally biased region" description="Basic and acidic residues" evidence="1">
    <location>
        <begin position="1"/>
        <end position="16"/>
    </location>
</feature>
<dbReference type="InterPro" id="IPR050570">
    <property type="entry name" value="Cell_wall_metabolism_enzyme"/>
</dbReference>
<dbReference type="PATRIC" id="fig|1178515.4.peg.2172"/>
<dbReference type="OrthoDB" id="2050153at2"/>
<dbReference type="PANTHER" id="PTHR21666:SF291">
    <property type="entry name" value="STAGE II SPORULATION PROTEIN Q"/>
    <property type="match status" value="1"/>
</dbReference>
<dbReference type="STRING" id="1178515.SY83_10820"/>
<gene>
    <name evidence="4" type="ORF">SY83_10820</name>
</gene>
<dbReference type="InterPro" id="IPR011055">
    <property type="entry name" value="Dup_hybrid_motif"/>
</dbReference>
<evidence type="ECO:0000256" key="1">
    <source>
        <dbReference type="SAM" id="MobiDB-lite"/>
    </source>
</evidence>
<dbReference type="Pfam" id="PF01551">
    <property type="entry name" value="Peptidase_M23"/>
    <property type="match status" value="1"/>
</dbReference>
<evidence type="ECO:0000256" key="2">
    <source>
        <dbReference type="SAM" id="Phobius"/>
    </source>
</evidence>
<keyword evidence="2" id="KW-0812">Transmembrane</keyword>
<evidence type="ECO:0000313" key="4">
    <source>
        <dbReference type="EMBL" id="ANE48859.1"/>
    </source>
</evidence>
<dbReference type="Proteomes" id="UP000076927">
    <property type="component" value="Chromosome"/>
</dbReference>
<protein>
    <recommendedName>
        <fullName evidence="3">M23ase beta-sheet core domain-containing protein</fullName>
    </recommendedName>
</protein>
<dbReference type="EMBL" id="CP011388">
    <property type="protein sequence ID" value="ANE48859.1"/>
    <property type="molecule type" value="Genomic_DNA"/>
</dbReference>
<feature type="domain" description="M23ase beta-sheet core" evidence="3">
    <location>
        <begin position="133"/>
        <end position="231"/>
    </location>
</feature>
<keyword evidence="5" id="KW-1185">Reference proteome</keyword>
<keyword evidence="2" id="KW-0472">Membrane</keyword>
<dbReference type="KEGG" id="pswu:SY83_10820"/>
<dbReference type="PANTHER" id="PTHR21666">
    <property type="entry name" value="PEPTIDASE-RELATED"/>
    <property type="match status" value="1"/>
</dbReference>
<dbReference type="InterPro" id="IPR016047">
    <property type="entry name" value="M23ase_b-sheet_dom"/>
</dbReference>
<dbReference type="SUPFAM" id="SSF51261">
    <property type="entry name" value="Duplicated hybrid motif"/>
    <property type="match status" value="1"/>
</dbReference>
<feature type="region of interest" description="Disordered" evidence="1">
    <location>
        <begin position="1"/>
        <end position="20"/>
    </location>
</feature>
<sequence>MNNDKNKDLLQDEAPKTNEGAVVQASRWNKLAAKKWIFPATYMAAAAIILTLMWVYQGGDNKSLTKDDLGITQTEGKIDEEGNAVPVTAVAEPLGYPVADPTALEVKKPFYEQDASAEVKQAAVVEYDDTYTLHMGVDYSAADDKPFDVLAALTGKVTRSEKHPLLGHLVEITSEGGLKTVYQSLSDVTVKAEQQVKKGDVIAKAGRNELEKDLGVHVHFEVRENDKAVNPDTLFEAKQENEDQ</sequence>
<reference evidence="4 5" key="1">
    <citation type="submission" date="2015-01" db="EMBL/GenBank/DDBJ databases">
        <title>Paenibacillus swuensis/DY6/whole genome sequencing.</title>
        <authorList>
            <person name="Kim M.K."/>
            <person name="Srinivasan S."/>
            <person name="Lee J.-J."/>
        </authorList>
    </citation>
    <scope>NUCLEOTIDE SEQUENCE [LARGE SCALE GENOMIC DNA]</scope>
    <source>
        <strain evidence="4 5">DY6</strain>
    </source>
</reference>
<dbReference type="CDD" id="cd12797">
    <property type="entry name" value="M23_peptidase"/>
    <property type="match status" value="1"/>
</dbReference>
<keyword evidence="2" id="KW-1133">Transmembrane helix</keyword>
<dbReference type="GO" id="GO:0004222">
    <property type="term" value="F:metalloendopeptidase activity"/>
    <property type="evidence" value="ECO:0007669"/>
    <property type="project" value="TreeGrafter"/>
</dbReference>